<name>A0A0F7L0V8_9VIRU</name>
<sequence>MKELNLTKRDRKTAQTKHRCRPRLSTPFRAKADPLTLGRAHAATTQALGALVFSDSAPTRAFPHAATPRIVRAIKLSHSLPAHKTVCSAARGMRQQVFLIRQDIPTDPTTSRVREIKILRRVNGCCNRCRRCNRCWSWCHNRRR</sequence>
<reference evidence="1" key="2">
    <citation type="submission" date="2015-03" db="EMBL/GenBank/DDBJ databases">
        <authorList>
            <person name="Chow C.-E.T."/>
            <person name="Winget D.M."/>
            <person name="White R.A.III."/>
            <person name="Hallam S.J."/>
            <person name="Suttle C.A."/>
        </authorList>
    </citation>
    <scope>NUCLEOTIDE SEQUENCE</scope>
    <source>
        <strain evidence="1">Anoxic3_4</strain>
    </source>
</reference>
<accession>A0A0F7L0V8</accession>
<evidence type="ECO:0000313" key="1">
    <source>
        <dbReference type="EMBL" id="AKH46179.1"/>
    </source>
</evidence>
<organism evidence="1">
    <name type="scientific">uncultured marine virus</name>
    <dbReference type="NCBI Taxonomy" id="186617"/>
    <lineage>
        <taxon>Viruses</taxon>
        <taxon>environmental samples</taxon>
    </lineage>
</organism>
<dbReference type="EMBL" id="KR029579">
    <property type="protein sequence ID" value="AKH46179.1"/>
    <property type="molecule type" value="Genomic_DNA"/>
</dbReference>
<reference evidence="1" key="1">
    <citation type="journal article" date="2015" name="Front. Microbiol.">
        <title>Combining genomic sequencing methods to explore viral diversity and reveal potential virus-host interactions.</title>
        <authorList>
            <person name="Chow C.E."/>
            <person name="Winget D.M."/>
            <person name="White R.A.III."/>
            <person name="Hallam S.J."/>
            <person name="Suttle C.A."/>
        </authorList>
    </citation>
    <scope>NUCLEOTIDE SEQUENCE</scope>
    <source>
        <strain evidence="1">Anoxic3_4</strain>
    </source>
</reference>
<proteinExistence type="predicted"/>
<protein>
    <submittedName>
        <fullName evidence="1">Uncharacterized protein</fullName>
    </submittedName>
</protein>